<proteinExistence type="predicted"/>
<dbReference type="PATRIC" id="fig|76731.3.peg.4325"/>
<dbReference type="STRING" id="76731.RD2015_4221"/>
<dbReference type="EMBL" id="CP013729">
    <property type="protein sequence ID" value="ALV08668.1"/>
    <property type="molecule type" value="Genomic_DNA"/>
</dbReference>
<sequence length="46" mass="5312">MATKPNYQYEKRQRELAKQKKKQEKAQRKTTPIPGEPAPADLKETG</sequence>
<dbReference type="AlphaFoldDB" id="A0A0U3MMH0"/>
<evidence type="ECO:0000256" key="1">
    <source>
        <dbReference type="SAM" id="MobiDB-lite"/>
    </source>
</evidence>
<protein>
    <submittedName>
        <fullName evidence="2">Uncharacterized protein</fullName>
    </submittedName>
</protein>
<feature type="compositionally biased region" description="Basic and acidic residues" evidence="1">
    <location>
        <begin position="9"/>
        <end position="18"/>
    </location>
</feature>
<reference evidence="2 3" key="1">
    <citation type="submission" date="2015-12" db="EMBL/GenBank/DDBJ databases">
        <title>Complete genome of Roseateles depolymerans KCTC 42856.</title>
        <authorList>
            <person name="Kim K.M."/>
        </authorList>
    </citation>
    <scope>NUCLEOTIDE SEQUENCE [LARGE SCALE GENOMIC DNA]</scope>
    <source>
        <strain evidence="2 3">KCTC 42856</strain>
    </source>
</reference>
<organism evidence="2 3">
    <name type="scientific">Roseateles depolymerans</name>
    <dbReference type="NCBI Taxonomy" id="76731"/>
    <lineage>
        <taxon>Bacteria</taxon>
        <taxon>Pseudomonadati</taxon>
        <taxon>Pseudomonadota</taxon>
        <taxon>Betaproteobacteria</taxon>
        <taxon>Burkholderiales</taxon>
        <taxon>Sphaerotilaceae</taxon>
        <taxon>Roseateles</taxon>
    </lineage>
</organism>
<feature type="region of interest" description="Disordered" evidence="1">
    <location>
        <begin position="1"/>
        <end position="46"/>
    </location>
</feature>
<dbReference type="RefSeq" id="WP_170156574.1">
    <property type="nucleotide sequence ID" value="NZ_CP013729.1"/>
</dbReference>
<dbReference type="KEGG" id="rdp:RD2015_4221"/>
<evidence type="ECO:0000313" key="2">
    <source>
        <dbReference type="EMBL" id="ALV08668.1"/>
    </source>
</evidence>
<gene>
    <name evidence="2" type="ORF">RD2015_4221</name>
</gene>
<evidence type="ECO:0000313" key="3">
    <source>
        <dbReference type="Proteomes" id="UP000060699"/>
    </source>
</evidence>
<dbReference type="Proteomes" id="UP000060699">
    <property type="component" value="Chromosome"/>
</dbReference>
<name>A0A0U3MMH0_9BURK</name>
<keyword evidence="3" id="KW-1185">Reference proteome</keyword>
<accession>A0A0U3MMH0</accession>